<dbReference type="CDD" id="cd18808">
    <property type="entry name" value="SF1_C_Upf1"/>
    <property type="match status" value="1"/>
</dbReference>
<feature type="region of interest" description="Disordered" evidence="1">
    <location>
        <begin position="1"/>
        <end position="28"/>
    </location>
</feature>
<feature type="region of interest" description="Disordered" evidence="1">
    <location>
        <begin position="1427"/>
        <end position="1447"/>
    </location>
</feature>
<feature type="compositionally biased region" description="Basic and acidic residues" evidence="1">
    <location>
        <begin position="1190"/>
        <end position="1201"/>
    </location>
</feature>
<keyword evidence="4" id="KW-0378">Hydrolase</keyword>
<dbReference type="GO" id="GO:0035194">
    <property type="term" value="P:regulatory ncRNA-mediated post-transcriptional gene silencing"/>
    <property type="evidence" value="ECO:0007669"/>
    <property type="project" value="TreeGrafter"/>
</dbReference>
<dbReference type="FunFam" id="3.40.50.300:FF:000453">
    <property type="entry name" value="Probable helicase with zinc finger domain"/>
    <property type="match status" value="1"/>
</dbReference>
<feature type="compositionally biased region" description="Polar residues" evidence="1">
    <location>
        <begin position="1475"/>
        <end position="1518"/>
    </location>
</feature>
<organism evidence="4 5">
    <name type="scientific">Holothuria leucospilota</name>
    <name type="common">Black long sea cucumber</name>
    <name type="synonym">Mertensiothuria leucospilota</name>
    <dbReference type="NCBI Taxonomy" id="206669"/>
    <lineage>
        <taxon>Eukaryota</taxon>
        <taxon>Metazoa</taxon>
        <taxon>Echinodermata</taxon>
        <taxon>Eleutherozoa</taxon>
        <taxon>Echinozoa</taxon>
        <taxon>Holothuroidea</taxon>
        <taxon>Aspidochirotacea</taxon>
        <taxon>Aspidochirotida</taxon>
        <taxon>Holothuriidae</taxon>
        <taxon>Holothuria</taxon>
    </lineage>
</organism>
<dbReference type="GO" id="GO:0043186">
    <property type="term" value="C:P granule"/>
    <property type="evidence" value="ECO:0007669"/>
    <property type="project" value="TreeGrafter"/>
</dbReference>
<reference evidence="4" key="1">
    <citation type="submission" date="2021-10" db="EMBL/GenBank/DDBJ databases">
        <title>Tropical sea cucumber genome reveals ecological adaptation and Cuvierian tubules defense mechanism.</title>
        <authorList>
            <person name="Chen T."/>
        </authorList>
    </citation>
    <scope>NUCLEOTIDE SEQUENCE</scope>
    <source>
        <strain evidence="4">Nanhai2018</strain>
        <tissue evidence="4">Muscle</tissue>
    </source>
</reference>
<feature type="compositionally biased region" description="Polar residues" evidence="1">
    <location>
        <begin position="1542"/>
        <end position="1560"/>
    </location>
</feature>
<name>A0A9Q1H912_HOLLE</name>
<feature type="domain" description="DNA2/NAM7 helicase helicase" evidence="2">
    <location>
        <begin position="608"/>
        <end position="682"/>
    </location>
</feature>
<feature type="region of interest" description="Disordered" evidence="1">
    <location>
        <begin position="1185"/>
        <end position="1312"/>
    </location>
</feature>
<keyword evidence="4" id="KW-0347">Helicase</keyword>
<dbReference type="SUPFAM" id="SSF52540">
    <property type="entry name" value="P-loop containing nucleoside triphosphate hydrolases"/>
    <property type="match status" value="1"/>
</dbReference>
<dbReference type="Gene3D" id="3.40.50.300">
    <property type="entry name" value="P-loop containing nucleotide triphosphate hydrolases"/>
    <property type="match status" value="2"/>
</dbReference>
<dbReference type="PANTHER" id="PTHR10887">
    <property type="entry name" value="DNA2/NAM7 HELICASE FAMILY"/>
    <property type="match status" value="1"/>
</dbReference>
<keyword evidence="5" id="KW-1185">Reference proteome</keyword>
<dbReference type="FunFam" id="3.40.50.300:FF:000419">
    <property type="entry name" value="Probable helicase with zinc finger domain"/>
    <property type="match status" value="1"/>
</dbReference>
<dbReference type="InterPro" id="IPR045055">
    <property type="entry name" value="DNA2/NAM7-like"/>
</dbReference>
<dbReference type="OrthoDB" id="5988104at2759"/>
<dbReference type="InterPro" id="IPR027417">
    <property type="entry name" value="P-loop_NTPase"/>
</dbReference>
<dbReference type="GO" id="GO:0005829">
    <property type="term" value="C:cytosol"/>
    <property type="evidence" value="ECO:0007669"/>
    <property type="project" value="TreeGrafter"/>
</dbReference>
<keyword evidence="4" id="KW-0547">Nucleotide-binding</keyword>
<keyword evidence="4" id="KW-0067">ATP-binding</keyword>
<dbReference type="GO" id="GO:0004386">
    <property type="term" value="F:helicase activity"/>
    <property type="evidence" value="ECO:0007669"/>
    <property type="project" value="UniProtKB-KW"/>
</dbReference>
<dbReference type="Proteomes" id="UP001152320">
    <property type="component" value="Chromosome 8"/>
</dbReference>
<feature type="region of interest" description="Disordered" evidence="1">
    <location>
        <begin position="1099"/>
        <end position="1172"/>
    </location>
</feature>
<dbReference type="Pfam" id="PF13087">
    <property type="entry name" value="AAA_12"/>
    <property type="match status" value="1"/>
</dbReference>
<feature type="domain" description="DNA2/NAM7 helicase-like C-terminal" evidence="3">
    <location>
        <begin position="690"/>
        <end position="903"/>
    </location>
</feature>
<feature type="compositionally biased region" description="Basic and acidic residues" evidence="1">
    <location>
        <begin position="1299"/>
        <end position="1312"/>
    </location>
</feature>
<accession>A0A9Q1H912</accession>
<evidence type="ECO:0000313" key="5">
    <source>
        <dbReference type="Proteomes" id="UP001152320"/>
    </source>
</evidence>
<dbReference type="Pfam" id="PF13086">
    <property type="entry name" value="AAA_11"/>
    <property type="match status" value="2"/>
</dbReference>
<evidence type="ECO:0000313" key="4">
    <source>
        <dbReference type="EMBL" id="KAJ8037499.1"/>
    </source>
</evidence>
<dbReference type="EMBL" id="JAIZAY010000008">
    <property type="protein sequence ID" value="KAJ8037499.1"/>
    <property type="molecule type" value="Genomic_DNA"/>
</dbReference>
<dbReference type="CDD" id="cd18077">
    <property type="entry name" value="DEXXQc_HELZ"/>
    <property type="match status" value="1"/>
</dbReference>
<protein>
    <submittedName>
        <fullName evidence="4">Helicase with zinc finger domain</fullName>
    </submittedName>
</protein>
<dbReference type="InterPro" id="IPR047187">
    <property type="entry name" value="SF1_C_Upf1"/>
</dbReference>
<feature type="region of interest" description="Disordered" evidence="1">
    <location>
        <begin position="1542"/>
        <end position="1572"/>
    </location>
</feature>
<sequence>MHCLSETHQSIITSDEGRDWKHRPPPRGVTSDEYILCPESEKCRFSERCTSAHSEEELGEWKERYRYRLMKWQKAKDKQLHGSSFAEQVLEKWYSSPSPTSVIVDTLDDIKVTVNSDLNISISSKNSAHCWTFTLQCKATKLLQRIALLYDVHRPHFNITHIFHGDLRRQTEQDIPNLCQEWTIPSKYNTPNKTKDRIYRVKLQFTSQIFGTFRQSIIFDFGGEPYLIKRVSADCVSASDKQQLDEVRETFFSVSDRWDNTTKKVVQFLPKPPFGMEEDEELGSKYRPPRSKEELIPQSVLEKYLTKYNYKTRMHELLYIEEMTQFKEMSKFNVRTSLHVISSFLLVPSRGAGARYAQGGELFALLKLNNELSSDTMGGRLILNNCNSALLAKVNGDKADLTVYEALIEEKSKDAIYFRFSKKCVEELNVKADDMVEVELQFQLNRLPLCEWHYAVDQISDLDLLFPNVRIMPSIPWTPDKQWSDKLDPRINSKQKEAVMAISAPLDVSLPPVFLVGPYGTGKTFTLAHATKFILQQENTRILICTHSNSAADLYIRDYFHSYVEAGNTAARPLRIYFKNRWTQTVHPVVRLYCHMSENEDRFLMPSKEEVSKYRIIVATLSTSRYLNYLQLEPGFFTHILLDEAAQAIECEAVMPLALADKDTRVVLAGDYMQISPTVYSEFARERNLHISLLERLYDLYPMKHPCKILLCENYRSHEVIVEYTSNLFYEAKLVAAGKQPSHPKLYPLTFYTAKGEDIQEKNSTTFYNNAEVFEIAERVQELHKTWPTEWGPLEDGNIGVVTPYSDQVFRIRAELRKRNLHSVSVERVMNVQGKQFRALFISTVRTHHTCRRDVGPKSKLKPKRADVTKAAGEEADYGFLSNDKLLNTAITRAQSLVAIVGDPVSLCAIGKCRNLWEELIKECHINDSLHGTTYAAIKAQLSSVEMKKTYILNPMAKEFIPRLAKSHIVGAPVIQGTPNQASSSGHGHNGTRMVFGFPGGPFRPPSAGNPLFSGHLRHSLPLGTFAPQGFFRSASPVPFVDPFTGQRVMYVPVIPVPVRMVPNMFPYQYMDPSIQYAMPAPISFTSPGMRQVPNAGYFAAPPGETRMVGSPPIDRTTNSPQERSEKAGQELFRFRPPQLQDRQASAQGRPGRVSLPDRMNSPPADKLDSSEEHFQELIRPLMQQLQSQRSEDESRSRNSSEEGQLPARNGGPVPHDFQTGGAVGMPSLRPGPTPELAVTLGNTGTSEREPWQDVTLPFSPDRSDGEGEFFNGPLHKRLGERPLEERSKETGQMNGQRRPSDDVTDTKHVNSREIQMRNEIFAKMKNPPELLVEQPSSSSSYDGRMNSSGPFVMHASDTSPRTPAHFLEHSNNNDISLPSPFGESRSNPFGTRSMDADKFPFPGQHSPFSQDEDTTILPPPNTPLDYTRSSSGESYSAFKCPSPKKELHLCDPPPGKWWMGNEKYIHSPPAHVTGPSNAADVNNFHLSPGSQSSQDSAYQLSPSSPFGDNSPTATSAPTGLPAEEGKMSLGLMSYASALRTPKSNTLKSGTIQEGRSETASPDPLSLIEDLSNRQKGGYYQYFK</sequence>
<dbReference type="PANTHER" id="PTHR10887:SF365">
    <property type="entry name" value="HELICASE WITH ZINC FINGER DOMAIN-RELATED"/>
    <property type="match status" value="1"/>
</dbReference>
<evidence type="ECO:0000259" key="3">
    <source>
        <dbReference type="Pfam" id="PF13087"/>
    </source>
</evidence>
<feature type="compositionally biased region" description="Polar residues" evidence="1">
    <location>
        <begin position="1"/>
        <end position="13"/>
    </location>
</feature>
<feature type="compositionally biased region" description="Basic and acidic residues" evidence="1">
    <location>
        <begin position="1278"/>
        <end position="1290"/>
    </location>
</feature>
<dbReference type="InterPro" id="IPR041677">
    <property type="entry name" value="DNA2/NAM7_AAA_11"/>
</dbReference>
<evidence type="ECO:0000259" key="2">
    <source>
        <dbReference type="Pfam" id="PF13086"/>
    </source>
</evidence>
<dbReference type="InterPro" id="IPR041679">
    <property type="entry name" value="DNA2/NAM7-like_C"/>
</dbReference>
<evidence type="ECO:0000256" key="1">
    <source>
        <dbReference type="SAM" id="MobiDB-lite"/>
    </source>
</evidence>
<proteinExistence type="predicted"/>
<feature type="domain" description="DNA2/NAM7 helicase helicase" evidence="2">
    <location>
        <begin position="491"/>
        <end position="587"/>
    </location>
</feature>
<gene>
    <name evidence="4" type="ORF">HOLleu_18327</name>
</gene>
<dbReference type="InterPro" id="IPR049569">
    <property type="entry name" value="HELZ_DEAD-box_1"/>
</dbReference>
<feature type="region of interest" description="Disordered" evidence="1">
    <location>
        <begin position="1467"/>
        <end position="1526"/>
    </location>
</feature>
<comment type="caution">
    <text evidence="4">The sequence shown here is derived from an EMBL/GenBank/DDBJ whole genome shotgun (WGS) entry which is preliminary data.</text>
</comment>